<evidence type="ECO:0000313" key="1">
    <source>
        <dbReference type="EMBL" id="ANU23373.1"/>
    </source>
</evidence>
<dbReference type="Proteomes" id="UP000092495">
    <property type="component" value="Chromosome"/>
</dbReference>
<organism evidence="1 2">
    <name type="scientific">Planococcus donghaensis</name>
    <dbReference type="NCBI Taxonomy" id="414778"/>
    <lineage>
        <taxon>Bacteria</taxon>
        <taxon>Bacillati</taxon>
        <taxon>Bacillota</taxon>
        <taxon>Bacilli</taxon>
        <taxon>Bacillales</taxon>
        <taxon>Caryophanaceae</taxon>
        <taxon>Planococcus</taxon>
    </lineage>
</organism>
<dbReference type="RefSeq" id="WP_065526409.1">
    <property type="nucleotide sequence ID" value="NZ_CP016543.2"/>
</dbReference>
<dbReference type="AlphaFoldDB" id="A0A1C7EH37"/>
<dbReference type="OrthoDB" id="2622646at2"/>
<gene>
    <name evidence="1" type="ORF">BCM40_08300</name>
</gene>
<dbReference type="STRING" id="414778.BCM40_08300"/>
<reference evidence="1" key="1">
    <citation type="submission" date="2016-10" db="EMBL/GenBank/DDBJ databases">
        <authorList>
            <person name="See-Too W.S."/>
        </authorList>
    </citation>
    <scope>NUCLEOTIDE SEQUENCE</scope>
    <source>
        <strain evidence="1">DSM 22276</strain>
    </source>
</reference>
<accession>A0A1C7EH37</accession>
<proteinExistence type="predicted"/>
<protein>
    <submittedName>
        <fullName evidence="1">Uncharacterized protein</fullName>
    </submittedName>
</protein>
<evidence type="ECO:0000313" key="2">
    <source>
        <dbReference type="Proteomes" id="UP000092495"/>
    </source>
</evidence>
<dbReference type="KEGG" id="pdg:BCM40_08300"/>
<name>A0A1C7EH37_9BACL</name>
<sequence length="166" mass="19143">MSKKEFIEELNEIIKDPIFIGNSIDDLFSETGENTWGISMGQELANEFTMEELVLFFTQVQTNRKEQITQISDHPMIFYAWFDWQAASLKFSLISAFHEKLPFISPYKTIASIEPIIAEFLQFQFHDGFPIADIQDEISADMGEEEKMSEPLNVFAAVLSNDREPM</sequence>
<keyword evidence="2" id="KW-1185">Reference proteome</keyword>
<dbReference type="EMBL" id="CP016543">
    <property type="protein sequence ID" value="ANU23373.1"/>
    <property type="molecule type" value="Genomic_DNA"/>
</dbReference>